<dbReference type="Proteomes" id="UP000664940">
    <property type="component" value="Unassembled WGS sequence"/>
</dbReference>
<name>A0A833Z6C9_9CHIR</name>
<evidence type="ECO:0000313" key="2">
    <source>
        <dbReference type="EMBL" id="KAF6090888.1"/>
    </source>
</evidence>
<reference evidence="2 3" key="1">
    <citation type="journal article" date="2020" name="Nature">
        <title>Six reference-quality genomes reveal evolution of bat adaptations.</title>
        <authorList>
            <person name="Jebb D."/>
            <person name="Huang Z."/>
            <person name="Pippel M."/>
            <person name="Hughes G.M."/>
            <person name="Lavrichenko K."/>
            <person name="Devanna P."/>
            <person name="Winkler S."/>
            <person name="Jermiin L.S."/>
            <person name="Skirmuntt E.C."/>
            <person name="Katzourakis A."/>
            <person name="Burkitt-Gray L."/>
            <person name="Ray D.A."/>
            <person name="Sullivan K.A.M."/>
            <person name="Roscito J.G."/>
            <person name="Kirilenko B.M."/>
            <person name="Davalos L.M."/>
            <person name="Corthals A.P."/>
            <person name="Power M.L."/>
            <person name="Jones G."/>
            <person name="Ransome R.D."/>
            <person name="Dechmann D.K.N."/>
            <person name="Locatelli A.G."/>
            <person name="Puechmaille S.J."/>
            <person name="Fedrigo O."/>
            <person name="Jarvis E.D."/>
            <person name="Hiller M."/>
            <person name="Vernes S.C."/>
            <person name="Myers E.W."/>
            <person name="Teeling E.C."/>
        </authorList>
    </citation>
    <scope>NUCLEOTIDE SEQUENCE [LARGE SCALE GENOMIC DNA]</scope>
    <source>
        <strain evidence="2">Bat1K_MPI-CBG_1</strain>
    </source>
</reference>
<dbReference type="AlphaFoldDB" id="A0A833Z6C9"/>
<feature type="region of interest" description="Disordered" evidence="1">
    <location>
        <begin position="1"/>
        <end position="21"/>
    </location>
</feature>
<protein>
    <submittedName>
        <fullName evidence="2">Uncharacterized protein</fullName>
    </submittedName>
</protein>
<sequence>MGSWAWRRSRPSETTARPGSAAAAARGTWSGCAALASRTRRGRTAAASRTWCGSRAVKSGTQPGCVVRDSTTWRRGCMATAGCGASRRCSCRCRRTPRAACRAWLRCPPVDIRALPGCTAAAGSRAAQGGAASQDRA</sequence>
<dbReference type="EMBL" id="JABVXQ010000009">
    <property type="protein sequence ID" value="KAF6090888.1"/>
    <property type="molecule type" value="Genomic_DNA"/>
</dbReference>
<proteinExistence type="predicted"/>
<organism evidence="2 3">
    <name type="scientific">Phyllostomus discolor</name>
    <name type="common">pale spear-nosed bat</name>
    <dbReference type="NCBI Taxonomy" id="89673"/>
    <lineage>
        <taxon>Eukaryota</taxon>
        <taxon>Metazoa</taxon>
        <taxon>Chordata</taxon>
        <taxon>Craniata</taxon>
        <taxon>Vertebrata</taxon>
        <taxon>Euteleostomi</taxon>
        <taxon>Mammalia</taxon>
        <taxon>Eutheria</taxon>
        <taxon>Laurasiatheria</taxon>
        <taxon>Chiroptera</taxon>
        <taxon>Yangochiroptera</taxon>
        <taxon>Phyllostomidae</taxon>
        <taxon>Phyllostominae</taxon>
        <taxon>Phyllostomus</taxon>
    </lineage>
</organism>
<accession>A0A833Z6C9</accession>
<gene>
    <name evidence="2" type="ORF">HJG60_012250</name>
</gene>
<evidence type="ECO:0000256" key="1">
    <source>
        <dbReference type="SAM" id="MobiDB-lite"/>
    </source>
</evidence>
<evidence type="ECO:0000313" key="3">
    <source>
        <dbReference type="Proteomes" id="UP000664940"/>
    </source>
</evidence>
<comment type="caution">
    <text evidence="2">The sequence shown here is derived from an EMBL/GenBank/DDBJ whole genome shotgun (WGS) entry which is preliminary data.</text>
</comment>